<proteinExistence type="predicted"/>
<dbReference type="Proteomes" id="UP000318017">
    <property type="component" value="Chromosome"/>
</dbReference>
<keyword evidence="2" id="KW-1185">Reference proteome</keyword>
<dbReference type="EMBL" id="CP036298">
    <property type="protein sequence ID" value="QDV25843.1"/>
    <property type="molecule type" value="Genomic_DNA"/>
</dbReference>
<evidence type="ECO:0000313" key="2">
    <source>
        <dbReference type="Proteomes" id="UP000318017"/>
    </source>
</evidence>
<evidence type="ECO:0000313" key="1">
    <source>
        <dbReference type="EMBL" id="QDV25843.1"/>
    </source>
</evidence>
<organism evidence="1 2">
    <name type="scientific">Aureliella helgolandensis</name>
    <dbReference type="NCBI Taxonomy" id="2527968"/>
    <lineage>
        <taxon>Bacteria</taxon>
        <taxon>Pseudomonadati</taxon>
        <taxon>Planctomycetota</taxon>
        <taxon>Planctomycetia</taxon>
        <taxon>Pirellulales</taxon>
        <taxon>Pirellulaceae</taxon>
        <taxon>Aureliella</taxon>
    </lineage>
</organism>
<gene>
    <name evidence="1" type="ORF">Q31a_41710</name>
</gene>
<accession>A0A518GBA3</accession>
<sequence length="143" mass="16272">MGCDWIGRIRRREFDEWMFRRRNVGRMLDIEFSATIWAGDGLLVNSLITTRAFYAIERFIHFSNSGLFRFGATWITRLSKIGTATLMEIAIIFTDENRLATIGRIRSDCANRPALSTLPAMMNSTATTQANADGQRVNYGKPQ</sequence>
<reference evidence="1 2" key="1">
    <citation type="submission" date="2019-02" db="EMBL/GenBank/DDBJ databases">
        <title>Deep-cultivation of Planctomycetes and their phenomic and genomic characterization uncovers novel biology.</title>
        <authorList>
            <person name="Wiegand S."/>
            <person name="Jogler M."/>
            <person name="Boedeker C."/>
            <person name="Pinto D."/>
            <person name="Vollmers J."/>
            <person name="Rivas-Marin E."/>
            <person name="Kohn T."/>
            <person name="Peeters S.H."/>
            <person name="Heuer A."/>
            <person name="Rast P."/>
            <person name="Oberbeckmann S."/>
            <person name="Bunk B."/>
            <person name="Jeske O."/>
            <person name="Meyerdierks A."/>
            <person name="Storesund J.E."/>
            <person name="Kallscheuer N."/>
            <person name="Luecker S."/>
            <person name="Lage O.M."/>
            <person name="Pohl T."/>
            <person name="Merkel B.J."/>
            <person name="Hornburger P."/>
            <person name="Mueller R.-W."/>
            <person name="Bruemmer F."/>
            <person name="Labrenz M."/>
            <person name="Spormann A.M."/>
            <person name="Op den Camp H."/>
            <person name="Overmann J."/>
            <person name="Amann R."/>
            <person name="Jetten M.S.M."/>
            <person name="Mascher T."/>
            <person name="Medema M.H."/>
            <person name="Devos D.P."/>
            <person name="Kaster A.-K."/>
            <person name="Ovreas L."/>
            <person name="Rohde M."/>
            <person name="Galperin M.Y."/>
            <person name="Jogler C."/>
        </authorList>
    </citation>
    <scope>NUCLEOTIDE SEQUENCE [LARGE SCALE GENOMIC DNA]</scope>
    <source>
        <strain evidence="1 2">Q31a</strain>
    </source>
</reference>
<protein>
    <submittedName>
        <fullName evidence="1">Uncharacterized protein</fullName>
    </submittedName>
</protein>
<name>A0A518GBA3_9BACT</name>
<dbReference type="KEGG" id="ahel:Q31a_41710"/>
<dbReference type="AlphaFoldDB" id="A0A518GBA3"/>